<gene>
    <name evidence="2" type="ORF">ABS648_13735</name>
</gene>
<dbReference type="RefSeq" id="WP_236234019.1">
    <property type="nucleotide sequence ID" value="NZ_CP146285.1"/>
</dbReference>
<dbReference type="AlphaFoldDB" id="A0AAU7Y903"/>
<name>A0AAU7Y903_9PSED</name>
<dbReference type="EMBL" id="CP158373">
    <property type="protein sequence ID" value="XBY66780.1"/>
    <property type="molecule type" value="Genomic_DNA"/>
</dbReference>
<feature type="chain" id="PRO_5043380870" evidence="1">
    <location>
        <begin position="21"/>
        <end position="146"/>
    </location>
</feature>
<reference evidence="2" key="1">
    <citation type="submission" date="2023-08" db="EMBL/GenBank/DDBJ databases">
        <title>Increased levels of nutrients transform a symbiont into a lethal pathobiont.</title>
        <authorList>
            <person name="Lachnit T."/>
            <person name="Ulrich L."/>
            <person name="Willmer F.M."/>
            <person name="Hasenbein T."/>
            <person name="Steiner L.X."/>
            <person name="Wolters M."/>
            <person name="Herbst E.M."/>
            <person name="Deines P."/>
        </authorList>
    </citation>
    <scope>NUCLEOTIDE SEQUENCE</scope>
    <source>
        <strain evidence="2">T3</strain>
    </source>
</reference>
<protein>
    <submittedName>
        <fullName evidence="2">Copper uptake system-associated protein</fullName>
    </submittedName>
</protein>
<accession>A0AAU7Y903</accession>
<proteinExistence type="predicted"/>
<evidence type="ECO:0000313" key="2">
    <source>
        <dbReference type="EMBL" id="XBY66780.1"/>
    </source>
</evidence>
<organism evidence="2">
    <name type="scientific">Pseudomonas solani</name>
    <dbReference type="NCBI Taxonomy" id="2731552"/>
    <lineage>
        <taxon>Bacteria</taxon>
        <taxon>Pseudomonadati</taxon>
        <taxon>Pseudomonadota</taxon>
        <taxon>Gammaproteobacteria</taxon>
        <taxon>Pseudomonadales</taxon>
        <taxon>Pseudomonadaceae</taxon>
        <taxon>Pseudomonas</taxon>
    </lineage>
</organism>
<keyword evidence="1" id="KW-0732">Signal</keyword>
<evidence type="ECO:0000256" key="1">
    <source>
        <dbReference type="SAM" id="SignalP"/>
    </source>
</evidence>
<sequence>MKWTRHLIVLWALTGGYALADSQADRQAIEHLMKHTWERPEAALDVGPVTLEGDYAIAGWTQAERGGRALLTRVQDHWKVVLCAGDGLLDEATLKDAGLAQREASDLLRAVRTAESVIAPERVRQFSRFKGTVRVDAHAGHGDPQH</sequence>
<feature type="signal peptide" evidence="1">
    <location>
        <begin position="1"/>
        <end position="20"/>
    </location>
</feature>
<dbReference type="NCBIfam" id="NF033672">
    <property type="entry name" value="mbn_chaper_assoc"/>
    <property type="match status" value="1"/>
</dbReference>